<keyword evidence="3 6" id="KW-1133">Transmembrane helix</keyword>
<feature type="domain" description="Lipopolysaccharide assembly protein A" evidence="7">
    <location>
        <begin position="21"/>
        <end position="83"/>
    </location>
</feature>
<organism evidence="8 9">
    <name type="scientific">Candidatus Woesebacteria bacterium RIFOXYB1_FULL_41_13</name>
    <dbReference type="NCBI Taxonomy" id="1802540"/>
    <lineage>
        <taxon>Bacteria</taxon>
        <taxon>Candidatus Woeseibacteriota</taxon>
    </lineage>
</organism>
<dbReference type="Proteomes" id="UP000178937">
    <property type="component" value="Unassembled WGS sequence"/>
</dbReference>
<evidence type="ECO:0000313" key="8">
    <source>
        <dbReference type="EMBL" id="OGM80683.1"/>
    </source>
</evidence>
<evidence type="ECO:0000256" key="6">
    <source>
        <dbReference type="SAM" id="Phobius"/>
    </source>
</evidence>
<keyword evidence="5" id="KW-0175">Coiled coil</keyword>
<evidence type="ECO:0000256" key="5">
    <source>
        <dbReference type="SAM" id="Coils"/>
    </source>
</evidence>
<name>A0A1F8CWF0_9BACT</name>
<evidence type="ECO:0000256" key="3">
    <source>
        <dbReference type="ARBA" id="ARBA00022989"/>
    </source>
</evidence>
<sequence length="114" mass="13044">MLFLILFLIVGSFVVYVSRFNFTPVTVNLGFYTIPDIPLFYVIIGALLTGLVISYLVYLVRSISTSFAFRGKNKEIKKEKDEVLELTKRVHQLELENEKLKHESGDTPKDTNSL</sequence>
<dbReference type="EMBL" id="MGIA01000025">
    <property type="protein sequence ID" value="OGM80683.1"/>
    <property type="molecule type" value="Genomic_DNA"/>
</dbReference>
<keyword evidence="2 6" id="KW-0812">Transmembrane</keyword>
<keyword evidence="1" id="KW-1003">Cell membrane</keyword>
<dbReference type="STRING" id="1802540.A2393_01760"/>
<feature type="transmembrane region" description="Helical" evidence="6">
    <location>
        <begin position="39"/>
        <end position="60"/>
    </location>
</feature>
<dbReference type="AlphaFoldDB" id="A0A1F8CWF0"/>
<dbReference type="Pfam" id="PF06305">
    <property type="entry name" value="LapA_dom"/>
    <property type="match status" value="1"/>
</dbReference>
<feature type="coiled-coil region" evidence="5">
    <location>
        <begin position="76"/>
        <end position="103"/>
    </location>
</feature>
<evidence type="ECO:0000313" key="9">
    <source>
        <dbReference type="Proteomes" id="UP000178937"/>
    </source>
</evidence>
<dbReference type="InterPro" id="IPR010445">
    <property type="entry name" value="LapA_dom"/>
</dbReference>
<proteinExistence type="predicted"/>
<dbReference type="GO" id="GO:0005886">
    <property type="term" value="C:plasma membrane"/>
    <property type="evidence" value="ECO:0007669"/>
    <property type="project" value="InterPro"/>
</dbReference>
<evidence type="ECO:0000259" key="7">
    <source>
        <dbReference type="Pfam" id="PF06305"/>
    </source>
</evidence>
<evidence type="ECO:0000256" key="4">
    <source>
        <dbReference type="ARBA" id="ARBA00023136"/>
    </source>
</evidence>
<keyword evidence="4 6" id="KW-0472">Membrane</keyword>
<gene>
    <name evidence="8" type="ORF">A2393_01760</name>
</gene>
<accession>A0A1F8CWF0</accession>
<protein>
    <recommendedName>
        <fullName evidence="7">Lipopolysaccharide assembly protein A domain-containing protein</fullName>
    </recommendedName>
</protein>
<evidence type="ECO:0000256" key="2">
    <source>
        <dbReference type="ARBA" id="ARBA00022692"/>
    </source>
</evidence>
<comment type="caution">
    <text evidence="8">The sequence shown here is derived from an EMBL/GenBank/DDBJ whole genome shotgun (WGS) entry which is preliminary data.</text>
</comment>
<evidence type="ECO:0000256" key="1">
    <source>
        <dbReference type="ARBA" id="ARBA00022475"/>
    </source>
</evidence>
<reference evidence="8 9" key="1">
    <citation type="journal article" date="2016" name="Nat. Commun.">
        <title>Thousands of microbial genomes shed light on interconnected biogeochemical processes in an aquifer system.</title>
        <authorList>
            <person name="Anantharaman K."/>
            <person name="Brown C.T."/>
            <person name="Hug L.A."/>
            <person name="Sharon I."/>
            <person name="Castelle C.J."/>
            <person name="Probst A.J."/>
            <person name="Thomas B.C."/>
            <person name="Singh A."/>
            <person name="Wilkins M.J."/>
            <person name="Karaoz U."/>
            <person name="Brodie E.L."/>
            <person name="Williams K.H."/>
            <person name="Hubbard S.S."/>
            <person name="Banfield J.F."/>
        </authorList>
    </citation>
    <scope>NUCLEOTIDE SEQUENCE [LARGE SCALE GENOMIC DNA]</scope>
</reference>